<dbReference type="CDD" id="cd06464">
    <property type="entry name" value="ACD_sHsps-like"/>
    <property type="match status" value="1"/>
</dbReference>
<dbReference type="STRING" id="388280.SAMN04488057_1066"/>
<dbReference type="PROSITE" id="PS01031">
    <property type="entry name" value="SHSP"/>
    <property type="match status" value="1"/>
</dbReference>
<gene>
    <name evidence="4" type="ORF">SAMN04488057_1066</name>
</gene>
<feature type="domain" description="SHSP" evidence="3">
    <location>
        <begin position="31"/>
        <end position="145"/>
    </location>
</feature>
<dbReference type="Gene3D" id="2.60.40.790">
    <property type="match status" value="1"/>
</dbReference>
<dbReference type="Pfam" id="PF00011">
    <property type="entry name" value="HSP20"/>
    <property type="match status" value="1"/>
</dbReference>
<dbReference type="AlphaFoldDB" id="A0A1M7NSS6"/>
<name>A0A1M7NSS6_9BACT</name>
<dbReference type="EMBL" id="FRCY01000006">
    <property type="protein sequence ID" value="SHN06554.1"/>
    <property type="molecule type" value="Genomic_DNA"/>
</dbReference>
<evidence type="ECO:0000313" key="5">
    <source>
        <dbReference type="Proteomes" id="UP000184513"/>
    </source>
</evidence>
<comment type="similarity">
    <text evidence="1 2">Belongs to the small heat shock protein (HSP20) family.</text>
</comment>
<reference evidence="4 5" key="1">
    <citation type="submission" date="2016-11" db="EMBL/GenBank/DDBJ databases">
        <authorList>
            <person name="Jaros S."/>
            <person name="Januszkiewicz K."/>
            <person name="Wedrychowicz H."/>
        </authorList>
    </citation>
    <scope>NUCLEOTIDE SEQUENCE [LARGE SCALE GENOMIC DNA]</scope>
    <source>
        <strain evidence="4 5">CGMCC 1.6102</strain>
    </source>
</reference>
<evidence type="ECO:0000259" key="3">
    <source>
        <dbReference type="PROSITE" id="PS01031"/>
    </source>
</evidence>
<dbReference type="Proteomes" id="UP000184513">
    <property type="component" value="Unassembled WGS sequence"/>
</dbReference>
<evidence type="ECO:0000256" key="2">
    <source>
        <dbReference type="RuleBase" id="RU003616"/>
    </source>
</evidence>
<dbReference type="InterPro" id="IPR008978">
    <property type="entry name" value="HSP20-like_chaperone"/>
</dbReference>
<protein>
    <submittedName>
        <fullName evidence="4">HSP20 family protein</fullName>
    </submittedName>
</protein>
<accession>A0A1M7NSS6</accession>
<dbReference type="PANTHER" id="PTHR11527">
    <property type="entry name" value="HEAT-SHOCK PROTEIN 20 FAMILY MEMBER"/>
    <property type="match status" value="1"/>
</dbReference>
<dbReference type="InterPro" id="IPR002068">
    <property type="entry name" value="A-crystallin/Hsp20_dom"/>
</dbReference>
<dbReference type="InterPro" id="IPR031107">
    <property type="entry name" value="Small_HSP"/>
</dbReference>
<evidence type="ECO:0000313" key="4">
    <source>
        <dbReference type="EMBL" id="SHN06554.1"/>
    </source>
</evidence>
<proteinExistence type="inferred from homology"/>
<dbReference type="SUPFAM" id="SSF49764">
    <property type="entry name" value="HSP20-like chaperones"/>
    <property type="match status" value="1"/>
</dbReference>
<organism evidence="4 5">
    <name type="scientific">Cyclobacterium lianum</name>
    <dbReference type="NCBI Taxonomy" id="388280"/>
    <lineage>
        <taxon>Bacteria</taxon>
        <taxon>Pseudomonadati</taxon>
        <taxon>Bacteroidota</taxon>
        <taxon>Cytophagia</taxon>
        <taxon>Cytophagales</taxon>
        <taxon>Cyclobacteriaceae</taxon>
        <taxon>Cyclobacterium</taxon>
    </lineage>
</organism>
<dbReference type="RefSeq" id="WP_073094673.1">
    <property type="nucleotide sequence ID" value="NZ_FRCY01000006.1"/>
</dbReference>
<evidence type="ECO:0000256" key="1">
    <source>
        <dbReference type="PROSITE-ProRule" id="PRU00285"/>
    </source>
</evidence>
<sequence length="145" mass="16882">MENVISKNGRKQRPQFFEDMLSRELLGINRTNWNTAYVPMVNIMETNEDFRIEMGLPGMDKKDIKVELDNQLITVSGNTDQQRESGEMQYVIKEFNYHSFSRSFQLPESVDTANIDASFNQGMLTLFLPKREEAKRKPIKIIDIS</sequence>
<dbReference type="OrthoDB" id="9814487at2"/>
<keyword evidence="5" id="KW-1185">Reference proteome</keyword>